<dbReference type="InterPro" id="IPR032466">
    <property type="entry name" value="Metal_Hydrolase"/>
</dbReference>
<dbReference type="InterPro" id="IPR011059">
    <property type="entry name" value="Metal-dep_hydrolase_composite"/>
</dbReference>
<protein>
    <recommendedName>
        <fullName evidence="2">Amidohydrolase-related domain-containing protein</fullName>
    </recommendedName>
</protein>
<dbReference type="Proteomes" id="UP000238164">
    <property type="component" value="Chromosome 1"/>
</dbReference>
<dbReference type="Gene3D" id="3.20.20.140">
    <property type="entry name" value="Metal-dependent hydrolases"/>
    <property type="match status" value="1"/>
</dbReference>
<dbReference type="SUPFAM" id="SSF51556">
    <property type="entry name" value="Metallo-dependent hydrolases"/>
    <property type="match status" value="1"/>
</dbReference>
<feature type="compositionally biased region" description="Low complexity" evidence="1">
    <location>
        <begin position="8"/>
        <end position="18"/>
    </location>
</feature>
<accession>A0A2N9JFM3</accession>
<dbReference type="RefSeq" id="WP_105185766.1">
    <property type="nucleotide sequence ID" value="NZ_BAAAGO010000014.1"/>
</dbReference>
<dbReference type="InterPro" id="IPR051781">
    <property type="entry name" value="Metallo-dep_Hydrolase"/>
</dbReference>
<evidence type="ECO:0000313" key="4">
    <source>
        <dbReference type="Proteomes" id="UP000238164"/>
    </source>
</evidence>
<keyword evidence="4" id="KW-1185">Reference proteome</keyword>
<evidence type="ECO:0000256" key="1">
    <source>
        <dbReference type="SAM" id="MobiDB-lite"/>
    </source>
</evidence>
<dbReference type="GO" id="GO:0016810">
    <property type="term" value="F:hydrolase activity, acting on carbon-nitrogen (but not peptide) bonds"/>
    <property type="evidence" value="ECO:0007669"/>
    <property type="project" value="InterPro"/>
</dbReference>
<organism evidence="3 4">
    <name type="scientific">Micropruina glycogenica</name>
    <dbReference type="NCBI Taxonomy" id="75385"/>
    <lineage>
        <taxon>Bacteria</taxon>
        <taxon>Bacillati</taxon>
        <taxon>Actinomycetota</taxon>
        <taxon>Actinomycetes</taxon>
        <taxon>Propionibacteriales</taxon>
        <taxon>Nocardioidaceae</taxon>
        <taxon>Micropruina</taxon>
    </lineage>
</organism>
<evidence type="ECO:0000313" key="3">
    <source>
        <dbReference type="EMBL" id="SPD86920.1"/>
    </source>
</evidence>
<gene>
    <name evidence="3" type="ORF">MPLG2_1890</name>
</gene>
<dbReference type="OrthoDB" id="3451205at2"/>
<reference evidence="3 4" key="1">
    <citation type="submission" date="2018-02" db="EMBL/GenBank/DDBJ databases">
        <authorList>
            <person name="Cohen D.B."/>
            <person name="Kent A.D."/>
        </authorList>
    </citation>
    <scope>NUCLEOTIDE SEQUENCE [LARGE SCALE GENOMIC DNA]</scope>
    <source>
        <strain evidence="3">1</strain>
    </source>
</reference>
<name>A0A2N9JFM3_9ACTN</name>
<dbReference type="EMBL" id="LT985188">
    <property type="protein sequence ID" value="SPD86920.1"/>
    <property type="molecule type" value="Genomic_DNA"/>
</dbReference>
<feature type="domain" description="Amidohydrolase-related" evidence="2">
    <location>
        <begin position="79"/>
        <end position="392"/>
    </location>
</feature>
<sequence length="398" mass="42640">MTHRHDLPPGLGPLTSLTHTHDGHTHTHVSGQVPDGPPQRLHLHGVVLPEGDERDLWLHDGVISLEPIADAITVATSGWIMPGLVDAHCHVGLESHGAVSEERAEEHALTDREVGTLLIRDAGSPLDTRFLQGREDLPKIIRAGRHIARPKRYSRNFAEEVEPDQLVDEVVTQAERGDGWVKIVGDWIDRDTGDLSPLWPTDVAKEAIEAAHEHGARVTAHCFDERSVTELVAAGIDGIEHGTGLDDDTIAAMAERQVSLVPTMVNLENFPQFAAAGEAKFPTYAAHIMALYERRFETMGKAVDAGVPVYAGTDAGGVHGHGLIAGEIELLAKVGGNDFALGAASWNARAWLGHAGIEEGAPADIVVFAEDPRVTISVVREPVLIILNGRVVGGSAAN</sequence>
<evidence type="ECO:0000259" key="2">
    <source>
        <dbReference type="Pfam" id="PF01979"/>
    </source>
</evidence>
<dbReference type="Gene3D" id="2.30.40.10">
    <property type="entry name" value="Urease, subunit C, domain 1"/>
    <property type="match status" value="1"/>
</dbReference>
<dbReference type="Pfam" id="PF01979">
    <property type="entry name" value="Amidohydro_1"/>
    <property type="match status" value="1"/>
</dbReference>
<dbReference type="KEGG" id="mgg:MPLG2_1890"/>
<feature type="region of interest" description="Disordered" evidence="1">
    <location>
        <begin position="1"/>
        <end position="38"/>
    </location>
</feature>
<dbReference type="InterPro" id="IPR006680">
    <property type="entry name" value="Amidohydro-rel"/>
</dbReference>
<dbReference type="PANTHER" id="PTHR43135">
    <property type="entry name" value="ALPHA-D-RIBOSE 1-METHYLPHOSPHONATE 5-TRIPHOSPHATE DIPHOSPHATASE"/>
    <property type="match status" value="1"/>
</dbReference>
<dbReference type="AlphaFoldDB" id="A0A2N9JFM3"/>
<proteinExistence type="predicted"/>
<dbReference type="PANTHER" id="PTHR43135:SF4">
    <property type="entry name" value="AMIDOHYDROLASE-RELATED DOMAIN-CONTAINING PROTEIN"/>
    <property type="match status" value="1"/>
</dbReference>